<comment type="caution">
    <text evidence="1">The sequence shown here is derived from an EMBL/GenBank/DDBJ whole genome shotgun (WGS) entry which is preliminary data.</text>
</comment>
<sequence>MKVTLDEKTKEALSSKLKEFEKSAVRFMIKGFG</sequence>
<evidence type="ECO:0000313" key="1">
    <source>
        <dbReference type="EMBL" id="MPM34940.1"/>
    </source>
</evidence>
<gene>
    <name evidence="1" type="ORF">SDC9_81530</name>
</gene>
<organism evidence="1">
    <name type="scientific">bioreactor metagenome</name>
    <dbReference type="NCBI Taxonomy" id="1076179"/>
    <lineage>
        <taxon>unclassified sequences</taxon>
        <taxon>metagenomes</taxon>
        <taxon>ecological metagenomes</taxon>
    </lineage>
</organism>
<name>A0A644Z243_9ZZZZ</name>
<dbReference type="AlphaFoldDB" id="A0A644Z243"/>
<reference evidence="1" key="1">
    <citation type="submission" date="2019-08" db="EMBL/GenBank/DDBJ databases">
        <authorList>
            <person name="Kucharzyk K."/>
            <person name="Murdoch R.W."/>
            <person name="Higgins S."/>
            <person name="Loffler F."/>
        </authorList>
    </citation>
    <scope>NUCLEOTIDE SEQUENCE</scope>
</reference>
<proteinExistence type="predicted"/>
<dbReference type="EMBL" id="VSSQ01007127">
    <property type="protein sequence ID" value="MPM34940.1"/>
    <property type="molecule type" value="Genomic_DNA"/>
</dbReference>
<accession>A0A644Z243</accession>
<protein>
    <submittedName>
        <fullName evidence="1">Uncharacterized protein</fullName>
    </submittedName>
</protein>